<sequence length="159" mass="17934">MKKVITLVLFFGIAGGAFAQSDAERAAGVILRGGVPNAERYPQGQYPSGSQQDAINAINRDYDARVAAVQADPNISAAERERRIQALNRERARRIDAVNRRNGQGTRDRDYDHDRDRDHDRNDRMKKNGKDNGNHYGWEKGKGNPHGNGNWKHKNKNKD</sequence>
<feature type="region of interest" description="Disordered" evidence="1">
    <location>
        <begin position="89"/>
        <end position="159"/>
    </location>
</feature>
<dbReference type="EMBL" id="SJZI01000050">
    <property type="protein sequence ID" value="TCJ12605.1"/>
    <property type="molecule type" value="Genomic_DNA"/>
</dbReference>
<evidence type="ECO:0008006" key="5">
    <source>
        <dbReference type="Google" id="ProtNLM"/>
    </source>
</evidence>
<feature type="signal peptide" evidence="2">
    <location>
        <begin position="1"/>
        <end position="19"/>
    </location>
</feature>
<evidence type="ECO:0000256" key="1">
    <source>
        <dbReference type="SAM" id="MobiDB-lite"/>
    </source>
</evidence>
<feature type="compositionally biased region" description="Basic and acidic residues" evidence="1">
    <location>
        <begin position="106"/>
        <end position="142"/>
    </location>
</feature>
<dbReference type="RefSeq" id="WP_131450362.1">
    <property type="nucleotide sequence ID" value="NZ_SJZI01000050.1"/>
</dbReference>
<gene>
    <name evidence="3" type="ORF">EPD60_15160</name>
</gene>
<organism evidence="3 4">
    <name type="scientific">Flaviaesturariibacter flavus</name>
    <dbReference type="NCBI Taxonomy" id="2502780"/>
    <lineage>
        <taxon>Bacteria</taxon>
        <taxon>Pseudomonadati</taxon>
        <taxon>Bacteroidota</taxon>
        <taxon>Chitinophagia</taxon>
        <taxon>Chitinophagales</taxon>
        <taxon>Chitinophagaceae</taxon>
        <taxon>Flaviaestuariibacter</taxon>
    </lineage>
</organism>
<keyword evidence="4" id="KW-1185">Reference proteome</keyword>
<feature type="compositionally biased region" description="Basic and acidic residues" evidence="1">
    <location>
        <begin position="89"/>
        <end position="99"/>
    </location>
</feature>
<evidence type="ECO:0000313" key="4">
    <source>
        <dbReference type="Proteomes" id="UP000295334"/>
    </source>
</evidence>
<keyword evidence="2" id="KW-0732">Signal</keyword>
<evidence type="ECO:0000256" key="2">
    <source>
        <dbReference type="SAM" id="SignalP"/>
    </source>
</evidence>
<reference evidence="3 4" key="1">
    <citation type="submission" date="2019-03" db="EMBL/GenBank/DDBJ databases">
        <authorList>
            <person name="Kim M.K.M."/>
        </authorList>
    </citation>
    <scope>NUCLEOTIDE SEQUENCE [LARGE SCALE GENOMIC DNA]</scope>
    <source>
        <strain evidence="3 4">17J68-12</strain>
    </source>
</reference>
<comment type="caution">
    <text evidence="3">The sequence shown here is derived from an EMBL/GenBank/DDBJ whole genome shotgun (WGS) entry which is preliminary data.</text>
</comment>
<proteinExistence type="predicted"/>
<name>A0A4R1B830_9BACT</name>
<dbReference type="Proteomes" id="UP000295334">
    <property type="component" value="Unassembled WGS sequence"/>
</dbReference>
<evidence type="ECO:0000313" key="3">
    <source>
        <dbReference type="EMBL" id="TCJ12605.1"/>
    </source>
</evidence>
<dbReference type="OrthoDB" id="680681at2"/>
<accession>A0A4R1B830</accession>
<feature type="chain" id="PRO_5020597119" description="DUF4148 domain-containing protein" evidence="2">
    <location>
        <begin position="20"/>
        <end position="159"/>
    </location>
</feature>
<dbReference type="AlphaFoldDB" id="A0A4R1B830"/>
<protein>
    <recommendedName>
        <fullName evidence="5">DUF4148 domain-containing protein</fullName>
    </recommendedName>
</protein>